<reference evidence="2 3" key="1">
    <citation type="submission" date="2020-08" db="EMBL/GenBank/DDBJ databases">
        <title>Genomic Encyclopedia of Type Strains, Phase IV (KMG-IV): sequencing the most valuable type-strain genomes for metagenomic binning, comparative biology and taxonomic classification.</title>
        <authorList>
            <person name="Goeker M."/>
        </authorList>
    </citation>
    <scope>NUCLEOTIDE SEQUENCE [LARGE SCALE GENOMIC DNA]</scope>
    <source>
        <strain evidence="2 3">DSM 15867</strain>
    </source>
</reference>
<evidence type="ECO:0008006" key="4">
    <source>
        <dbReference type="Google" id="ProtNLM"/>
    </source>
</evidence>
<protein>
    <recommendedName>
        <fullName evidence="4">Terminase small subunit</fullName>
    </recommendedName>
</protein>
<dbReference type="AlphaFoldDB" id="A0A7W7ANE3"/>
<evidence type="ECO:0000256" key="1">
    <source>
        <dbReference type="SAM" id="MobiDB-lite"/>
    </source>
</evidence>
<organism evidence="2 3">
    <name type="scientific">Sphingomonas abaci</name>
    <dbReference type="NCBI Taxonomy" id="237611"/>
    <lineage>
        <taxon>Bacteria</taxon>
        <taxon>Pseudomonadati</taxon>
        <taxon>Pseudomonadota</taxon>
        <taxon>Alphaproteobacteria</taxon>
        <taxon>Sphingomonadales</taxon>
        <taxon>Sphingomonadaceae</taxon>
        <taxon>Sphingomonas</taxon>
    </lineage>
</organism>
<proteinExistence type="predicted"/>
<evidence type="ECO:0000313" key="3">
    <source>
        <dbReference type="Proteomes" id="UP000574769"/>
    </source>
</evidence>
<dbReference type="EMBL" id="JACHNY010000009">
    <property type="protein sequence ID" value="MBB4619349.1"/>
    <property type="molecule type" value="Genomic_DNA"/>
</dbReference>
<keyword evidence="3" id="KW-1185">Reference proteome</keyword>
<dbReference type="Proteomes" id="UP000574769">
    <property type="component" value="Unassembled WGS sequence"/>
</dbReference>
<sequence length="145" mass="15678">MHSRRQGEGRGAAARRARREGMSETRRKAFLEALRRTSDVRLAAAEAGTSPQAAYGLRDRDAAFGRAWQDAILGGYEDLELRLLAAARGTATEDGFDPAIALALIRRQDARSKDGARRGPGETVSPAEVQAELLRRIAALARPAP</sequence>
<name>A0A7W7ANE3_9SPHN</name>
<dbReference type="RefSeq" id="WP_184116672.1">
    <property type="nucleotide sequence ID" value="NZ_JACHNY010000009.1"/>
</dbReference>
<accession>A0A7W7ANE3</accession>
<gene>
    <name evidence="2" type="ORF">GGQ96_003502</name>
</gene>
<comment type="caution">
    <text evidence="2">The sequence shown here is derived from an EMBL/GenBank/DDBJ whole genome shotgun (WGS) entry which is preliminary data.</text>
</comment>
<evidence type="ECO:0000313" key="2">
    <source>
        <dbReference type="EMBL" id="MBB4619349.1"/>
    </source>
</evidence>
<feature type="region of interest" description="Disordered" evidence="1">
    <location>
        <begin position="1"/>
        <end position="26"/>
    </location>
</feature>